<keyword evidence="1" id="KW-0812">Transmembrane</keyword>
<gene>
    <name evidence="3" type="ORF">BP5796_00905</name>
</gene>
<keyword evidence="1" id="KW-0472">Membrane</keyword>
<keyword evidence="3" id="KW-0012">Acyltransferase</keyword>
<keyword evidence="3" id="KW-0808">Transferase</keyword>
<evidence type="ECO:0000313" key="3">
    <source>
        <dbReference type="EMBL" id="RDW95142.1"/>
    </source>
</evidence>
<accession>A0A3D8T985</accession>
<evidence type="ECO:0000259" key="2">
    <source>
        <dbReference type="Pfam" id="PF01757"/>
    </source>
</evidence>
<feature type="transmembrane region" description="Helical" evidence="1">
    <location>
        <begin position="347"/>
        <end position="367"/>
    </location>
</feature>
<dbReference type="OrthoDB" id="5819582at2759"/>
<organism evidence="3 4">
    <name type="scientific">Coleophoma crateriformis</name>
    <dbReference type="NCBI Taxonomy" id="565419"/>
    <lineage>
        <taxon>Eukaryota</taxon>
        <taxon>Fungi</taxon>
        <taxon>Dikarya</taxon>
        <taxon>Ascomycota</taxon>
        <taxon>Pezizomycotina</taxon>
        <taxon>Leotiomycetes</taxon>
        <taxon>Helotiales</taxon>
        <taxon>Dermateaceae</taxon>
        <taxon>Coleophoma</taxon>
    </lineage>
</organism>
<evidence type="ECO:0000256" key="1">
    <source>
        <dbReference type="SAM" id="Phobius"/>
    </source>
</evidence>
<dbReference type="PANTHER" id="PTHR23028:SF125">
    <property type="entry name" value="ACYLTRANSFERASE"/>
    <property type="match status" value="1"/>
</dbReference>
<proteinExistence type="predicted"/>
<dbReference type="InterPro" id="IPR002656">
    <property type="entry name" value="Acyl_transf_3_dom"/>
</dbReference>
<dbReference type="GO" id="GO:0016747">
    <property type="term" value="F:acyltransferase activity, transferring groups other than amino-acyl groups"/>
    <property type="evidence" value="ECO:0007669"/>
    <property type="project" value="InterPro"/>
</dbReference>
<dbReference type="EMBL" id="PDLN01000001">
    <property type="protein sequence ID" value="RDW95142.1"/>
    <property type="molecule type" value="Genomic_DNA"/>
</dbReference>
<sequence>MPGKHEGLLEYGAWEERPERRLSLLYRAAKWCIDLVRPSYLSKAGSRKQFGRTAYLDGLRGFAALLVYFAHHHLWARGSIGAGNIFENTFGYNKQYYFVSLPGVRMFFSGGHYAVSVFFVISGYVLSAKAMSQVYAGEYTRLGDTLASALFRRWLRLFIPLIVTTFAYMTTLHAFGIWIDDDREPTYHDELWKWYVETKNFTFLFRTGGEPWLSYNRHLWSIPVEFRGSVLVFTVIQALSRCSRNARLWCEVILIYYFMYIVDGWYCSMFLAGMMLCDLELLARNNDLPRFFSWFKAYRELLFYNLLIASIYLGGIPDRGDINALRDSPGWYYLSMLKPQAVFDYKWFYLFWAAVWLVACVPQIPWLKAFCEMRFNQYLGRISYAFYLIHGPILQTFADRLYVATGWSREAHAVGAPAWINFFPLSKDGPFGFDFSFWVPQLIILPVTLWAAEIVTKLVDEPSVNFAQWAYKKALAPSTLPKI</sequence>
<comment type="caution">
    <text evidence="3">The sequence shown here is derived from an EMBL/GenBank/DDBJ whole genome shotgun (WGS) entry which is preliminary data.</text>
</comment>
<dbReference type="Proteomes" id="UP000256328">
    <property type="component" value="Unassembled WGS sequence"/>
</dbReference>
<dbReference type="Pfam" id="PF01757">
    <property type="entry name" value="Acyl_transf_3"/>
    <property type="match status" value="1"/>
</dbReference>
<feature type="transmembrane region" description="Helical" evidence="1">
    <location>
        <begin position="106"/>
        <end position="126"/>
    </location>
</feature>
<protein>
    <submittedName>
        <fullName evidence="3">Acyltransferase</fullName>
    </submittedName>
</protein>
<evidence type="ECO:0000313" key="4">
    <source>
        <dbReference type="Proteomes" id="UP000256328"/>
    </source>
</evidence>
<feature type="transmembrane region" description="Helical" evidence="1">
    <location>
        <begin position="157"/>
        <end position="179"/>
    </location>
</feature>
<feature type="domain" description="Acyltransferase 3" evidence="2">
    <location>
        <begin position="54"/>
        <end position="422"/>
    </location>
</feature>
<dbReference type="AlphaFoldDB" id="A0A3D8T985"/>
<feature type="transmembrane region" description="Helical" evidence="1">
    <location>
        <begin position="297"/>
        <end position="316"/>
    </location>
</feature>
<dbReference type="PANTHER" id="PTHR23028">
    <property type="entry name" value="ACETYLTRANSFERASE"/>
    <property type="match status" value="1"/>
</dbReference>
<reference evidence="3 4" key="1">
    <citation type="journal article" date="2018" name="IMA Fungus">
        <title>IMA Genome-F 9: Draft genome sequence of Annulohypoxylon stygium, Aspergillus mulundensis, Berkeleyomyces basicola (syn. Thielaviopsis basicola), Ceratocystis smalleyi, two Cercospora beticola strains, Coleophoma cylindrospora, Fusarium fracticaudum, Phialophora cf. hyalina, and Morchella septimelata.</title>
        <authorList>
            <person name="Wingfield B.D."/>
            <person name="Bills G.F."/>
            <person name="Dong Y."/>
            <person name="Huang W."/>
            <person name="Nel W.J."/>
            <person name="Swalarsk-Parry B.S."/>
            <person name="Vaghefi N."/>
            <person name="Wilken P.M."/>
            <person name="An Z."/>
            <person name="de Beer Z.W."/>
            <person name="De Vos L."/>
            <person name="Chen L."/>
            <person name="Duong T.A."/>
            <person name="Gao Y."/>
            <person name="Hammerbacher A."/>
            <person name="Kikkert J.R."/>
            <person name="Li Y."/>
            <person name="Li H."/>
            <person name="Li K."/>
            <person name="Li Q."/>
            <person name="Liu X."/>
            <person name="Ma X."/>
            <person name="Naidoo K."/>
            <person name="Pethybridge S.J."/>
            <person name="Sun J."/>
            <person name="Steenkamp E.T."/>
            <person name="van der Nest M.A."/>
            <person name="van Wyk S."/>
            <person name="Wingfield M.J."/>
            <person name="Xiong C."/>
            <person name="Yue Q."/>
            <person name="Zhang X."/>
        </authorList>
    </citation>
    <scope>NUCLEOTIDE SEQUENCE [LARGE SCALE GENOMIC DNA]</scope>
    <source>
        <strain evidence="3 4">BP5796</strain>
    </source>
</reference>
<feature type="transmembrane region" description="Helical" evidence="1">
    <location>
        <begin position="254"/>
        <end position="276"/>
    </location>
</feature>
<dbReference type="InterPro" id="IPR050879">
    <property type="entry name" value="Acyltransferase_3"/>
</dbReference>
<name>A0A3D8T985_9HELO</name>
<keyword evidence="1" id="KW-1133">Transmembrane helix</keyword>
<keyword evidence="4" id="KW-1185">Reference proteome</keyword>